<keyword evidence="3" id="KW-1185">Reference proteome</keyword>
<sequence>MSKVIAIANQKGGVGKTTSAINLAASMAALEYRTLVIDADPQANSTSGLGLNPKEVEVSIYECMVDGIDVTEAITETDIDYLHILPSHIDLVGAEVEMVNIERREERMRDALKLVKKDYDFIIIDCSPSLGLITINALTAADSVIIPVQCEYFALEGLGKLLNTIKIIQTRLNPELEIEGILLTMYDVRLRLSNQVVEEVKTHFQKIVFDTIIPRNIKLSESPSFGVPAIAHDAESKGALSYLNLAKEIMEKNGIS</sequence>
<dbReference type="PANTHER" id="PTHR13696:SF52">
    <property type="entry name" value="PARA FAMILY PROTEIN CT_582"/>
    <property type="match status" value="1"/>
</dbReference>
<name>A0ABW9RYD0_9BACT</name>
<proteinExistence type="predicted"/>
<dbReference type="EMBL" id="SMLW01000675">
    <property type="protein sequence ID" value="MTI28926.1"/>
    <property type="molecule type" value="Genomic_DNA"/>
</dbReference>
<dbReference type="Pfam" id="PF13614">
    <property type="entry name" value="AAA_31"/>
    <property type="match status" value="1"/>
</dbReference>
<comment type="caution">
    <text evidence="2">The sequence shown here is derived from an EMBL/GenBank/DDBJ whole genome shotgun (WGS) entry which is preliminary data.</text>
</comment>
<organism evidence="2 3">
    <name type="scientific">Fulvivirga kasyanovii</name>
    <dbReference type="NCBI Taxonomy" id="396812"/>
    <lineage>
        <taxon>Bacteria</taxon>
        <taxon>Pseudomonadati</taxon>
        <taxon>Bacteroidota</taxon>
        <taxon>Cytophagia</taxon>
        <taxon>Cytophagales</taxon>
        <taxon>Fulvivirgaceae</taxon>
        <taxon>Fulvivirga</taxon>
    </lineage>
</organism>
<dbReference type="CDD" id="cd02042">
    <property type="entry name" value="ParAB_family"/>
    <property type="match status" value="1"/>
</dbReference>
<dbReference type="PANTHER" id="PTHR13696">
    <property type="entry name" value="P-LOOP CONTAINING NUCLEOSIDE TRIPHOSPHATE HYDROLASE"/>
    <property type="match status" value="1"/>
</dbReference>
<dbReference type="InterPro" id="IPR050678">
    <property type="entry name" value="DNA_Partitioning_ATPase"/>
</dbReference>
<dbReference type="InterPro" id="IPR027417">
    <property type="entry name" value="P-loop_NTPase"/>
</dbReference>
<feature type="domain" description="AAA" evidence="1">
    <location>
        <begin position="2"/>
        <end position="178"/>
    </location>
</feature>
<dbReference type="RefSeq" id="WP_155176923.1">
    <property type="nucleotide sequence ID" value="NZ_BAAAFL010000008.1"/>
</dbReference>
<reference evidence="2 3" key="1">
    <citation type="submission" date="2019-02" db="EMBL/GenBank/DDBJ databases">
        <authorList>
            <person name="Goldberg S.R."/>
            <person name="Haltli B.A."/>
            <person name="Correa H."/>
            <person name="Russell K.G."/>
        </authorList>
    </citation>
    <scope>NUCLEOTIDE SEQUENCE [LARGE SCALE GENOMIC DNA]</scope>
    <source>
        <strain evidence="2 3">JCM 16186</strain>
    </source>
</reference>
<dbReference type="Gene3D" id="3.40.50.300">
    <property type="entry name" value="P-loop containing nucleotide triphosphate hydrolases"/>
    <property type="match status" value="1"/>
</dbReference>
<dbReference type="Proteomes" id="UP000798808">
    <property type="component" value="Unassembled WGS sequence"/>
</dbReference>
<dbReference type="InterPro" id="IPR025669">
    <property type="entry name" value="AAA_dom"/>
</dbReference>
<dbReference type="SUPFAM" id="SSF52540">
    <property type="entry name" value="P-loop containing nucleoside triphosphate hydrolases"/>
    <property type="match status" value="1"/>
</dbReference>
<evidence type="ECO:0000313" key="3">
    <source>
        <dbReference type="Proteomes" id="UP000798808"/>
    </source>
</evidence>
<evidence type="ECO:0000259" key="1">
    <source>
        <dbReference type="Pfam" id="PF13614"/>
    </source>
</evidence>
<evidence type="ECO:0000313" key="2">
    <source>
        <dbReference type="EMBL" id="MTI28926.1"/>
    </source>
</evidence>
<accession>A0ABW9RYD0</accession>
<protein>
    <submittedName>
        <fullName evidence="2">ParA family protein</fullName>
    </submittedName>
</protein>
<gene>
    <name evidence="2" type="ORF">E1163_28455</name>
</gene>